<dbReference type="VEuPathDB" id="FungiDB:An17g01700"/>
<dbReference type="RefSeq" id="XP_059602840.1">
    <property type="nucleotide sequence ID" value="XM_059745484.1"/>
</dbReference>
<proteinExistence type="predicted"/>
<dbReference type="KEGG" id="ang:An17g01700"/>
<feature type="compositionally biased region" description="Polar residues" evidence="1">
    <location>
        <begin position="1"/>
        <end position="21"/>
    </location>
</feature>
<organism evidence="2">
    <name type="scientific">Aspergillus niger</name>
    <dbReference type="NCBI Taxonomy" id="5061"/>
    <lineage>
        <taxon>Eukaryota</taxon>
        <taxon>Fungi</taxon>
        <taxon>Dikarya</taxon>
        <taxon>Ascomycota</taxon>
        <taxon>Pezizomycotina</taxon>
        <taxon>Eurotiomycetes</taxon>
        <taxon>Eurotiomycetidae</taxon>
        <taxon>Eurotiales</taxon>
        <taxon>Aspergillaceae</taxon>
        <taxon>Aspergillus</taxon>
        <taxon>Aspergillus subgen. Circumdati</taxon>
    </lineage>
</organism>
<evidence type="ECO:0000313" key="2">
    <source>
        <dbReference type="RefSeq" id="XP_059602840.1"/>
    </source>
</evidence>
<gene>
    <name evidence="2" type="ORF">An17g01700</name>
</gene>
<protein>
    <submittedName>
        <fullName evidence="2">Uncharacterized protein</fullName>
    </submittedName>
</protein>
<dbReference type="AlphaFoldDB" id="A0AAJ8E0G2"/>
<reference evidence="2" key="2">
    <citation type="submission" date="2025-08" db="UniProtKB">
        <authorList>
            <consortium name="RefSeq"/>
        </authorList>
    </citation>
    <scope>IDENTIFICATION</scope>
</reference>
<accession>A0AAJ8E0G2</accession>
<reference evidence="2" key="1">
    <citation type="submission" date="2025-02" db="EMBL/GenBank/DDBJ databases">
        <authorList>
            <consortium name="NCBI Genome Project"/>
        </authorList>
    </citation>
    <scope>NUCLEOTIDE SEQUENCE</scope>
</reference>
<sequence>MQDYSTAEQLGQTGGYPSSMTFPKRANVGGKSRCYRQGMNGDVGLGVSLRPVLLGDQAELPRSAYMTWARRGDEIPEQACFPGHPGLRLAPAPQELTDLVNLAYRFPANGVFEGPGTPVMRKGLDGSGARDKGAEQAIQWRRGGALGYMKLSCDQHGEARCNARRQGRSSIDDSGRQGSTHAHQYEQSEISLIGELLRCSGLLWISGIYIRPIRTKKGAGQPRWAGSTVAADCGIGGGVKLYQDILRELPRESQTTTPQGRWIGRKGVAAQTGSQWKSRMEQDETLNWISTNFLLFLRGTPFYYLLLTVLTVDRNNCAEGLTSLVAVHQPPENQIR</sequence>
<dbReference type="GeneID" id="84593598"/>
<evidence type="ECO:0000256" key="1">
    <source>
        <dbReference type="SAM" id="MobiDB-lite"/>
    </source>
</evidence>
<name>A0AAJ8E0G2_ASPNG</name>
<feature type="region of interest" description="Disordered" evidence="1">
    <location>
        <begin position="1"/>
        <end position="24"/>
    </location>
</feature>